<keyword evidence="8" id="KW-0378">Hydrolase</keyword>
<evidence type="ECO:0000256" key="3">
    <source>
        <dbReference type="ARBA" id="ARBA00012431"/>
    </source>
</evidence>
<dbReference type="InterPro" id="IPR024079">
    <property type="entry name" value="MetalloPept_cat_dom_sf"/>
</dbReference>
<evidence type="ECO:0000256" key="7">
    <source>
        <dbReference type="ARBA" id="ARBA00022729"/>
    </source>
</evidence>
<accession>A0A428TP74</accession>
<dbReference type="PANTHER" id="PTHR37016:SF3">
    <property type="entry name" value="NEUTRAL PROTEASE 2-RELATED"/>
    <property type="match status" value="1"/>
</dbReference>
<dbReference type="AlphaFoldDB" id="A0A428TP74"/>
<dbReference type="InterPro" id="IPR001384">
    <property type="entry name" value="Peptidase_M35"/>
</dbReference>
<keyword evidence="4" id="KW-0645">Protease</keyword>
<keyword evidence="11" id="KW-0865">Zymogen</keyword>
<comment type="similarity">
    <text evidence="2">Belongs to the peptidase M35 family.</text>
</comment>
<evidence type="ECO:0000256" key="5">
    <source>
        <dbReference type="ARBA" id="ARBA00022685"/>
    </source>
</evidence>
<dbReference type="Gene3D" id="2.60.40.2970">
    <property type="match status" value="1"/>
</dbReference>
<evidence type="ECO:0000256" key="9">
    <source>
        <dbReference type="ARBA" id="ARBA00022833"/>
    </source>
</evidence>
<evidence type="ECO:0000256" key="12">
    <source>
        <dbReference type="PIRSR" id="PIRSR601384-1"/>
    </source>
</evidence>
<feature type="active site" evidence="12">
    <location>
        <position position="337"/>
    </location>
</feature>
<feature type="signal peptide" evidence="14">
    <location>
        <begin position="1"/>
        <end position="23"/>
    </location>
</feature>
<dbReference type="PANTHER" id="PTHR37016">
    <property type="match status" value="1"/>
</dbReference>
<dbReference type="GO" id="GO:0006508">
    <property type="term" value="P:proteolysis"/>
    <property type="evidence" value="ECO:0007669"/>
    <property type="project" value="UniProtKB-KW"/>
</dbReference>
<keyword evidence="7 14" id="KW-0732">Signal</keyword>
<dbReference type="EMBL" id="NKCK01000064">
    <property type="protein sequence ID" value="RSM03824.1"/>
    <property type="molecule type" value="Genomic_DNA"/>
</dbReference>
<dbReference type="Gene3D" id="3.40.390.10">
    <property type="entry name" value="Collagenase (Catalytic Domain)"/>
    <property type="match status" value="1"/>
</dbReference>
<dbReference type="InterPro" id="IPR050414">
    <property type="entry name" value="Fungal_M35_metalloproteases"/>
</dbReference>
<evidence type="ECO:0000256" key="14">
    <source>
        <dbReference type="SAM" id="SignalP"/>
    </source>
</evidence>
<feature type="chain" id="PRO_5019057672" description="deuterolysin" evidence="14">
    <location>
        <begin position="24"/>
        <end position="421"/>
    </location>
</feature>
<dbReference type="GO" id="GO:0046872">
    <property type="term" value="F:metal ion binding"/>
    <property type="evidence" value="ECO:0007669"/>
    <property type="project" value="UniProtKB-KW"/>
</dbReference>
<reference evidence="15 16" key="1">
    <citation type="submission" date="2017-06" db="EMBL/GenBank/DDBJ databases">
        <title>Comparative genomic analysis of Ambrosia Fusariam Clade fungi.</title>
        <authorList>
            <person name="Stajich J.E."/>
            <person name="Carrillo J."/>
            <person name="Kijimoto T."/>
            <person name="Eskalen A."/>
            <person name="O'Donnell K."/>
            <person name="Kasson M."/>
        </authorList>
    </citation>
    <scope>NUCLEOTIDE SEQUENCE [LARGE SCALE GENOMIC DNA]</scope>
    <source>
        <strain evidence="15 16">NRRL62579</strain>
    </source>
</reference>
<protein>
    <recommendedName>
        <fullName evidence="3">deuterolysin</fullName>
        <ecNumber evidence="3">3.4.24.39</ecNumber>
    </recommendedName>
</protein>
<dbReference type="CDD" id="cd11008">
    <property type="entry name" value="M35_deuterolysin_like"/>
    <property type="match status" value="1"/>
</dbReference>
<keyword evidence="16" id="KW-1185">Reference proteome</keyword>
<evidence type="ECO:0000256" key="6">
    <source>
        <dbReference type="ARBA" id="ARBA00022723"/>
    </source>
</evidence>
<evidence type="ECO:0000256" key="13">
    <source>
        <dbReference type="PIRSR" id="PIRSR601384-2"/>
    </source>
</evidence>
<evidence type="ECO:0000313" key="15">
    <source>
        <dbReference type="EMBL" id="RSM03824.1"/>
    </source>
</evidence>
<evidence type="ECO:0000256" key="8">
    <source>
        <dbReference type="ARBA" id="ARBA00022801"/>
    </source>
</evidence>
<organism evidence="15 16">
    <name type="scientific">Fusarium oligoseptatum</name>
    <dbReference type="NCBI Taxonomy" id="2604345"/>
    <lineage>
        <taxon>Eukaryota</taxon>
        <taxon>Fungi</taxon>
        <taxon>Dikarya</taxon>
        <taxon>Ascomycota</taxon>
        <taxon>Pezizomycotina</taxon>
        <taxon>Sordariomycetes</taxon>
        <taxon>Hypocreomycetidae</taxon>
        <taxon>Hypocreales</taxon>
        <taxon>Nectriaceae</taxon>
        <taxon>Fusarium</taxon>
        <taxon>Fusarium solani species complex</taxon>
    </lineage>
</organism>
<proteinExistence type="inferred from homology"/>
<evidence type="ECO:0000256" key="2">
    <source>
        <dbReference type="ARBA" id="ARBA00010279"/>
    </source>
</evidence>
<dbReference type="STRING" id="1325735.A0A428TP74"/>
<evidence type="ECO:0000256" key="4">
    <source>
        <dbReference type="ARBA" id="ARBA00022670"/>
    </source>
</evidence>
<dbReference type="EC" id="3.4.24.39" evidence="3"/>
<comment type="caution">
    <text evidence="15">The sequence shown here is derived from an EMBL/GenBank/DDBJ whole genome shotgun (WGS) entry which is preliminary data.</text>
</comment>
<comment type="cofactor">
    <cofactor evidence="13">
        <name>Zn(2+)</name>
        <dbReference type="ChEBI" id="CHEBI:29105"/>
    </cofactor>
    <text evidence="13">Binds 1 zinc ion per subunit.</text>
</comment>
<evidence type="ECO:0000256" key="10">
    <source>
        <dbReference type="ARBA" id="ARBA00023049"/>
    </source>
</evidence>
<keyword evidence="6 13" id="KW-0479">Metal-binding</keyword>
<sequence length="421" mass="47909">MITQPFPTMALLAMLAFLGMAVAAPYSDIGLEIALPDMKTVYPIPLEIMIRRDAKIDTKFEAEVFNHNDETVKVLKFGSFLHNDDVALKVADVFYKGNPVRFLGVTPLLNFDKLDKRQFITIKTGQSIKVKFNVAEHFDLSQGEDFTIQMSGSLPIADLGSTNIIGYIPYGSNTVRFSVDRRAAEQTRMKYLRRMPGIQRQNCKGDRIEKLRESLSQCIQLADEAEEEARYGDAWRLDEAFGASDEKTRQKVAEVFAQAKDKCKYDFRKVDKVCPEYYSECLSRKKIVTAYIQEPTRQVGYCDNFFTLPVMPVKCHSYDSSEAWGWHPSRAGAVIHEMIQLNFRDTMGVNTTLDTEHGLSKILALNPEQAMRNADNYDLFATHLSLNCEAVSPARRALDHLRTKPDRVLKKEREDGGWFVN</sequence>
<dbReference type="GO" id="GO:0004222">
    <property type="term" value="F:metalloendopeptidase activity"/>
    <property type="evidence" value="ECO:0007669"/>
    <property type="project" value="InterPro"/>
</dbReference>
<dbReference type="SUPFAM" id="SSF55486">
    <property type="entry name" value="Metalloproteases ('zincins'), catalytic domain"/>
    <property type="match status" value="1"/>
</dbReference>
<feature type="binding site" evidence="13">
    <location>
        <position position="354"/>
    </location>
    <ligand>
        <name>Zn(2+)</name>
        <dbReference type="ChEBI" id="CHEBI:29105"/>
        <note>catalytic</note>
    </ligand>
</feature>
<feature type="binding site" evidence="13">
    <location>
        <position position="336"/>
    </location>
    <ligand>
        <name>Zn(2+)</name>
        <dbReference type="ChEBI" id="CHEBI:29105"/>
        <note>catalytic</note>
    </ligand>
</feature>
<evidence type="ECO:0000313" key="16">
    <source>
        <dbReference type="Proteomes" id="UP000287144"/>
    </source>
</evidence>
<name>A0A428TP74_9HYPO</name>
<gene>
    <name evidence="15" type="ORF">CEP52_007201</name>
</gene>
<dbReference type="Pfam" id="PF02102">
    <property type="entry name" value="Peptidase_M35"/>
    <property type="match status" value="1"/>
</dbReference>
<keyword evidence="5" id="KW-0165">Cleavage on pair of basic residues</keyword>
<keyword evidence="10" id="KW-0482">Metalloprotease</keyword>
<comment type="catalytic activity">
    <reaction evidence="1">
        <text>Preferential cleavage of bonds with hydrophobic residues in P1'. Also 3-Asn-|-Gln-4 and 8-Gly-|-Ser-9 bonds in insulin B chain.</text>
        <dbReference type="EC" id="3.4.24.39"/>
    </reaction>
</comment>
<evidence type="ECO:0000256" key="11">
    <source>
        <dbReference type="ARBA" id="ARBA00023145"/>
    </source>
</evidence>
<evidence type="ECO:0000256" key="1">
    <source>
        <dbReference type="ARBA" id="ARBA00001187"/>
    </source>
</evidence>
<dbReference type="Proteomes" id="UP000287144">
    <property type="component" value="Unassembled WGS sequence"/>
</dbReference>
<keyword evidence="9 13" id="KW-0862">Zinc</keyword>